<feature type="compositionally biased region" description="Low complexity" evidence="4">
    <location>
        <begin position="33"/>
        <end position="53"/>
    </location>
</feature>
<evidence type="ECO:0000256" key="1">
    <source>
        <dbReference type="ARBA" id="ARBA00003944"/>
    </source>
</evidence>
<evidence type="ECO:0000256" key="2">
    <source>
        <dbReference type="ARBA" id="ARBA00009149"/>
    </source>
</evidence>
<dbReference type="RefSeq" id="WP_025008410.1">
    <property type="nucleotide sequence ID" value="NZ_BMPK01000008.1"/>
</dbReference>
<dbReference type="CDD" id="cd17470">
    <property type="entry name" value="T3SS_Flik_C"/>
    <property type="match status" value="1"/>
</dbReference>
<dbReference type="InterPro" id="IPR052563">
    <property type="entry name" value="FliK"/>
</dbReference>
<name>A0ABX8X8V0_SHEPU</name>
<dbReference type="InterPro" id="IPR001635">
    <property type="entry name" value="Flag_hook_Flik"/>
</dbReference>
<evidence type="ECO:0000313" key="7">
    <source>
        <dbReference type="Proteomes" id="UP000827084"/>
    </source>
</evidence>
<keyword evidence="3" id="KW-1005">Bacterial flagellum biogenesis</keyword>
<dbReference type="Gene3D" id="3.30.750.140">
    <property type="match status" value="1"/>
</dbReference>
<evidence type="ECO:0000313" key="6">
    <source>
        <dbReference type="EMBL" id="QYX71673.1"/>
    </source>
</evidence>
<evidence type="ECO:0000256" key="3">
    <source>
        <dbReference type="ARBA" id="ARBA00022795"/>
    </source>
</evidence>
<keyword evidence="6" id="KW-0969">Cilium</keyword>
<dbReference type="Pfam" id="PF02120">
    <property type="entry name" value="Flg_hook"/>
    <property type="match status" value="1"/>
</dbReference>
<proteinExistence type="inferred from homology"/>
<reference evidence="6 7" key="1">
    <citation type="submission" date="2021-08" db="EMBL/GenBank/DDBJ databases">
        <title>Shewanella putrefaciens YZ-J, complete genome.</title>
        <authorList>
            <person name="Yi Z."/>
        </authorList>
    </citation>
    <scope>NUCLEOTIDE SEQUENCE [LARGE SCALE GENOMIC DNA]</scope>
    <source>
        <strain evidence="6 7">YZ-J</strain>
    </source>
</reference>
<sequence>MQQMTNILLPKAANNNASAGKASTPETRSEDFSAALASVNSVSSSTQKPSTSQERAIELTKSASSNDISQDEEDDVSLIFAQISMANEMKKTAAEGDKLPLLQEMDLDIGTSAVEAESCFSSELDKLAELLVDSSDTDESGVALIAEADATNLPDINLALPLSTPAMLDGAIASQNNGELPEQSVLVEESTVELVSQEAAKQQKQGIVDAQPIMGENDSIRSFSADKSSIAQQNAFTTGLKDTNSIDGTKKESFVSATTAALNTLGTAEDVATPKNIELDGSERLATNVQLKDAKLAVTLESSSPTAFNLDDEVASEFKPVSVTTSPTQPQVNRQDIPQIQLSLRQGVETPNQMQEMIQRFSPVMKQQLITMVSNGIQHAEIRLDPPELGHMTVKIQVHGDQTQVQFHVTQSQTRDMVEQAIPRLRELLQEQGMQLADSHVSQGEQEQGRDGGFGESNGSGSTNLDEFSAEELDLGLNQTTSLHSGIDYYA</sequence>
<dbReference type="Proteomes" id="UP000827084">
    <property type="component" value="Chromosome"/>
</dbReference>
<protein>
    <submittedName>
        <fullName evidence="6">Flagellar hook-length control protein FliK</fullName>
    </submittedName>
</protein>
<dbReference type="PANTHER" id="PTHR37533:SF2">
    <property type="entry name" value="FLAGELLAR HOOK-LENGTH CONTROL PROTEIN"/>
    <property type="match status" value="1"/>
</dbReference>
<dbReference type="InterPro" id="IPR038610">
    <property type="entry name" value="FliK-like_C_sf"/>
</dbReference>
<feature type="domain" description="Flagellar hook-length control protein-like C-terminal" evidence="5">
    <location>
        <begin position="367"/>
        <end position="449"/>
    </location>
</feature>
<comment type="function">
    <text evidence="1">Controls the length of the flagellar hook.</text>
</comment>
<gene>
    <name evidence="6" type="ORF">K3G22_12915</name>
</gene>
<dbReference type="PANTHER" id="PTHR37533">
    <property type="entry name" value="FLAGELLAR HOOK-LENGTH CONTROL PROTEIN"/>
    <property type="match status" value="1"/>
</dbReference>
<feature type="region of interest" description="Disordered" evidence="4">
    <location>
        <begin position="1"/>
        <end position="71"/>
    </location>
</feature>
<dbReference type="EMBL" id="CP080635">
    <property type="protein sequence ID" value="QYX71673.1"/>
    <property type="molecule type" value="Genomic_DNA"/>
</dbReference>
<keyword evidence="7" id="KW-1185">Reference proteome</keyword>
<accession>A0ABX8X8V0</accession>
<evidence type="ECO:0000256" key="4">
    <source>
        <dbReference type="SAM" id="MobiDB-lite"/>
    </source>
</evidence>
<feature type="compositionally biased region" description="Low complexity" evidence="4">
    <location>
        <begin position="11"/>
        <end position="23"/>
    </location>
</feature>
<dbReference type="GeneID" id="67444178"/>
<comment type="similarity">
    <text evidence="2">Belongs to the FliK family.</text>
</comment>
<keyword evidence="6" id="KW-0966">Cell projection</keyword>
<organism evidence="6 7">
    <name type="scientific">Shewanella putrefaciens</name>
    <name type="common">Pseudomonas putrefaciens</name>
    <dbReference type="NCBI Taxonomy" id="24"/>
    <lineage>
        <taxon>Bacteria</taxon>
        <taxon>Pseudomonadati</taxon>
        <taxon>Pseudomonadota</taxon>
        <taxon>Gammaproteobacteria</taxon>
        <taxon>Alteromonadales</taxon>
        <taxon>Shewanellaceae</taxon>
        <taxon>Shewanella</taxon>
    </lineage>
</organism>
<dbReference type="PRINTS" id="PR01007">
    <property type="entry name" value="FLGHOOKFLIK"/>
</dbReference>
<dbReference type="InterPro" id="IPR021136">
    <property type="entry name" value="Flagellar_hook_control-like_C"/>
</dbReference>
<keyword evidence="6" id="KW-0282">Flagellum</keyword>
<evidence type="ECO:0000259" key="5">
    <source>
        <dbReference type="Pfam" id="PF02120"/>
    </source>
</evidence>
<feature type="region of interest" description="Disordered" evidence="4">
    <location>
        <begin position="435"/>
        <end position="465"/>
    </location>
</feature>